<evidence type="ECO:0000313" key="3">
    <source>
        <dbReference type="Proteomes" id="UP000625976"/>
    </source>
</evidence>
<keyword evidence="3" id="KW-1185">Reference proteome</keyword>
<sequence>MNKLISLLFLLLLTQGLYAQQFLWSTIENDDFEYVSIENVTSRVLDIYDVYEYYSDGTGYSKSDFLNIMEKYSGNSKNWEELKKTITEIDNLTVFAIKDNLGNGSVILIVMVSPKGVDIVAFTNNYELDIINTSPYDKEKFEKWFNSLLY</sequence>
<reference evidence="2" key="2">
    <citation type="submission" date="2020-09" db="EMBL/GenBank/DDBJ databases">
        <authorList>
            <person name="Sun Q."/>
            <person name="Zhou Y."/>
        </authorList>
    </citation>
    <scope>NUCLEOTIDE SEQUENCE</scope>
    <source>
        <strain evidence="2">CGMCC 1.12751</strain>
    </source>
</reference>
<gene>
    <name evidence="2" type="ORF">GCM10010976_23470</name>
</gene>
<keyword evidence="1" id="KW-0732">Signal</keyword>
<protein>
    <recommendedName>
        <fullName evidence="4">DUF4252 domain-containing protein</fullName>
    </recommendedName>
</protein>
<dbReference type="RefSeq" id="WP_188465114.1">
    <property type="nucleotide sequence ID" value="NZ_BMFQ01000003.1"/>
</dbReference>
<organism evidence="2 3">
    <name type="scientific">Bizionia arctica</name>
    <dbReference type="NCBI Taxonomy" id="1495645"/>
    <lineage>
        <taxon>Bacteria</taxon>
        <taxon>Pseudomonadati</taxon>
        <taxon>Bacteroidota</taxon>
        <taxon>Flavobacteriia</taxon>
        <taxon>Flavobacteriales</taxon>
        <taxon>Flavobacteriaceae</taxon>
        <taxon>Bizionia</taxon>
    </lineage>
</organism>
<dbReference type="Proteomes" id="UP000625976">
    <property type="component" value="Unassembled WGS sequence"/>
</dbReference>
<evidence type="ECO:0008006" key="4">
    <source>
        <dbReference type="Google" id="ProtNLM"/>
    </source>
</evidence>
<comment type="caution">
    <text evidence="2">The sequence shown here is derived from an EMBL/GenBank/DDBJ whole genome shotgun (WGS) entry which is preliminary data.</text>
</comment>
<accession>A0A917GMF6</accession>
<evidence type="ECO:0000313" key="2">
    <source>
        <dbReference type="EMBL" id="GGG51613.1"/>
    </source>
</evidence>
<feature type="signal peptide" evidence="1">
    <location>
        <begin position="1"/>
        <end position="19"/>
    </location>
</feature>
<name>A0A917GMF6_9FLAO</name>
<dbReference type="EMBL" id="BMFQ01000003">
    <property type="protein sequence ID" value="GGG51613.1"/>
    <property type="molecule type" value="Genomic_DNA"/>
</dbReference>
<reference evidence="2" key="1">
    <citation type="journal article" date="2014" name="Int. J. Syst. Evol. Microbiol.">
        <title>Complete genome sequence of Corynebacterium casei LMG S-19264T (=DSM 44701T), isolated from a smear-ripened cheese.</title>
        <authorList>
            <consortium name="US DOE Joint Genome Institute (JGI-PGF)"/>
            <person name="Walter F."/>
            <person name="Albersmeier A."/>
            <person name="Kalinowski J."/>
            <person name="Ruckert C."/>
        </authorList>
    </citation>
    <scope>NUCLEOTIDE SEQUENCE</scope>
    <source>
        <strain evidence="2">CGMCC 1.12751</strain>
    </source>
</reference>
<proteinExistence type="predicted"/>
<feature type="chain" id="PRO_5037824191" description="DUF4252 domain-containing protein" evidence="1">
    <location>
        <begin position="20"/>
        <end position="150"/>
    </location>
</feature>
<dbReference type="AlphaFoldDB" id="A0A917GMF6"/>
<evidence type="ECO:0000256" key="1">
    <source>
        <dbReference type="SAM" id="SignalP"/>
    </source>
</evidence>